<proteinExistence type="evidence at transcript level"/>
<gene>
    <name evidence="3" type="primary">Gm14636</name>
</gene>
<reference evidence="2" key="2">
    <citation type="journal article" date="2000" name="Genome Res.">
        <title>Normalization and subtraction of cap-trapper-selected cDNAs to prepare full-length cDNA libraries for rapid discovery of new genes.</title>
        <authorList>
            <person name="Carninci P."/>
            <person name="Shibata Y."/>
            <person name="Hayatsu N."/>
            <person name="Sugahara Y."/>
            <person name="Shibata K."/>
            <person name="Itoh M."/>
            <person name="Konno H."/>
            <person name="Okazaki Y."/>
            <person name="Muramatsu M."/>
            <person name="Hayashizaki Y."/>
        </authorList>
    </citation>
    <scope>NUCLEOTIDE SEQUENCE</scope>
    <source>
        <strain evidence="2">NOD</strain>
    </source>
</reference>
<reference evidence="2" key="3">
    <citation type="journal article" date="2000" name="Genome Res.">
        <title>RIKEN integrated sequence analysis (RISA) system--384-format sequencing pipeline with 384 multicapillary sequencer.</title>
        <authorList>
            <person name="Shibata K."/>
            <person name="Itoh M."/>
            <person name="Aizawa K."/>
            <person name="Nagaoka S."/>
            <person name="Sasaki N."/>
            <person name="Carninci P."/>
            <person name="Konno H."/>
            <person name="Akiyama J."/>
            <person name="Nishi K."/>
            <person name="Kitsunai T."/>
            <person name="Tashiro H."/>
            <person name="Itoh M."/>
            <person name="Sumi N."/>
            <person name="Ishii Y."/>
            <person name="Nakamura S."/>
            <person name="Hazama M."/>
            <person name="Nishine T."/>
            <person name="Harada A."/>
            <person name="Yamamoto R."/>
            <person name="Matsumoto H."/>
            <person name="Sakaguchi S."/>
            <person name="Ikegami T."/>
            <person name="Kashiwagi K."/>
            <person name="Fujiwake S."/>
            <person name="Inoue K."/>
            <person name="Togawa Y."/>
            <person name="Izawa M."/>
            <person name="Ohara E."/>
            <person name="Watahiki M."/>
            <person name="Yoneda Y."/>
            <person name="Ishikawa T."/>
            <person name="Ozawa K."/>
            <person name="Tanaka T."/>
            <person name="Matsuura S."/>
            <person name="Kawai J."/>
            <person name="Okazaki Y."/>
            <person name="Muramatsu M."/>
            <person name="Inoue Y."/>
            <person name="Kira A."/>
            <person name="Hayashizaki Y."/>
        </authorList>
    </citation>
    <scope>NUCLEOTIDE SEQUENCE</scope>
    <source>
        <strain evidence="2">NOD</strain>
    </source>
</reference>
<evidence type="ECO:0000313" key="3">
    <source>
        <dbReference type="MGI" id="MGI:3641976"/>
    </source>
</evidence>
<evidence type="ECO:0000313" key="2">
    <source>
        <dbReference type="EMBL" id="BAE41775.1"/>
    </source>
</evidence>
<reference evidence="2" key="6">
    <citation type="submission" date="2004-04" db="EMBL/GenBank/DDBJ databases">
        <authorList>
            <person name="Arakawa T."/>
            <person name="Carninci P."/>
            <person name="Fukuda S."/>
            <person name="Hashizume W."/>
            <person name="Hayashida K."/>
            <person name="Hori F."/>
            <person name="Iida J."/>
            <person name="Imamura K."/>
            <person name="Imotani K."/>
            <person name="Itoh M."/>
            <person name="Kanagawa S."/>
            <person name="Kawai J."/>
            <person name="Kojima M."/>
            <person name="Konno H."/>
            <person name="Murata M."/>
            <person name="Nakamura M."/>
            <person name="Ninomiya N."/>
            <person name="Nishiyori H."/>
            <person name="Nomura K."/>
            <person name="Ohno M."/>
            <person name="Sakazume N."/>
            <person name="Sano H."/>
            <person name="Sasaki D."/>
            <person name="Shibata K."/>
            <person name="Shiraki T."/>
            <person name="Tagami M."/>
            <person name="Tagami Y."/>
            <person name="Waki K."/>
            <person name="Watahiki A."/>
            <person name="Muramatsu M."/>
            <person name="Hayashizaki Y."/>
        </authorList>
    </citation>
    <scope>NUCLEOTIDE SEQUENCE</scope>
    <source>
        <strain evidence="2">NOD</strain>
    </source>
</reference>
<feature type="transmembrane region" description="Helical" evidence="1">
    <location>
        <begin position="20"/>
        <end position="42"/>
    </location>
</feature>
<keyword evidence="1" id="KW-0812">Transmembrane</keyword>
<reference evidence="2" key="5">
    <citation type="journal article" date="2002" name="Nature">
        <title>Analysis of the mouse transcriptome based on functional annotation of 60,770 full-length cDNAs.</title>
        <authorList>
            <consortium name="The FANTOM Consortium and the RIKEN Genome Exploration Research Group Phase I and II Team"/>
        </authorList>
    </citation>
    <scope>NUCLEOTIDE SEQUENCE</scope>
    <source>
        <strain evidence="2">NOD</strain>
    </source>
</reference>
<dbReference type="MGI" id="MGI:3641976">
    <property type="gene designation" value="Gm14636"/>
</dbReference>
<dbReference type="AlphaFoldDB" id="Q3TD29"/>
<reference evidence="2" key="4">
    <citation type="journal article" date="2001" name="Nature">
        <title>Functional annotation of a full-length mouse cDNA collection.</title>
        <authorList>
            <consortium name="The RIKEN Genome Exploration Research Group Phase II Team and the FANTOM Consortium"/>
        </authorList>
    </citation>
    <scope>NUCLEOTIDE SEQUENCE</scope>
    <source>
        <strain evidence="2">NOD</strain>
    </source>
</reference>
<name>Q3TD29_MOUSE</name>
<dbReference type="AGR" id="MGI:3641976"/>
<dbReference type="EMBL" id="AK170409">
    <property type="protein sequence ID" value="BAE41775.1"/>
    <property type="molecule type" value="mRNA"/>
</dbReference>
<evidence type="ECO:0000256" key="1">
    <source>
        <dbReference type="SAM" id="Phobius"/>
    </source>
</evidence>
<accession>Q3TD29</accession>
<protein>
    <submittedName>
        <fullName evidence="2">Uncharacterized protein</fullName>
    </submittedName>
</protein>
<sequence length="43" mass="5053">MEPKKIKSLGKDVNSYIFSLKVVLKSKYLPFLIVFVLLFFFVI</sequence>
<reference evidence="2" key="8">
    <citation type="journal article" date="2005" name="Science">
        <title>Antisense Transcription in the Mammalian Transcriptome.</title>
        <authorList>
            <consortium name="RIKEN Genome Exploration Research Group and Genome Science Group (Genome Network Project Core Group) and the FANTOM Consortium"/>
        </authorList>
    </citation>
    <scope>NUCLEOTIDE SEQUENCE</scope>
    <source>
        <strain evidence="2">NOD</strain>
    </source>
</reference>
<reference evidence="2" key="7">
    <citation type="journal article" date="2005" name="Science">
        <title>The Transcriptional Landscape of the Mammalian Genome.</title>
        <authorList>
            <consortium name="The FANTOM Consortium"/>
            <consortium name="Riken Genome Exploration Research Group and Genome Science Group (Genome Network Project Core Group)"/>
        </authorList>
    </citation>
    <scope>NUCLEOTIDE SEQUENCE</scope>
    <source>
        <strain evidence="2">NOD</strain>
    </source>
</reference>
<keyword evidence="1" id="KW-0472">Membrane</keyword>
<keyword evidence="1" id="KW-1133">Transmembrane helix</keyword>
<reference evidence="2" key="1">
    <citation type="journal article" date="1999" name="Methods Enzymol.">
        <title>High-efficiency full-length cDNA cloning.</title>
        <authorList>
            <person name="Carninci P."/>
            <person name="Hayashizaki Y."/>
        </authorList>
    </citation>
    <scope>NUCLEOTIDE SEQUENCE</scope>
    <source>
        <strain evidence="2">NOD</strain>
    </source>
</reference>
<organism evidence="2">
    <name type="scientific">Mus musculus</name>
    <name type="common">Mouse</name>
    <dbReference type="NCBI Taxonomy" id="10090"/>
    <lineage>
        <taxon>Eukaryota</taxon>
        <taxon>Metazoa</taxon>
        <taxon>Chordata</taxon>
        <taxon>Craniata</taxon>
        <taxon>Vertebrata</taxon>
        <taxon>Euteleostomi</taxon>
        <taxon>Mammalia</taxon>
        <taxon>Eutheria</taxon>
        <taxon>Euarchontoglires</taxon>
        <taxon>Glires</taxon>
        <taxon>Rodentia</taxon>
        <taxon>Myomorpha</taxon>
        <taxon>Muroidea</taxon>
        <taxon>Muridae</taxon>
        <taxon>Murinae</taxon>
        <taxon>Mus</taxon>
        <taxon>Mus</taxon>
    </lineage>
</organism>